<organism evidence="2 3">
    <name type="scientific">Candidatus Accumulibacter vicinus</name>
    <dbReference type="NCBI Taxonomy" id="2954382"/>
    <lineage>
        <taxon>Bacteria</taxon>
        <taxon>Pseudomonadati</taxon>
        <taxon>Pseudomonadota</taxon>
        <taxon>Betaproteobacteria</taxon>
        <taxon>Candidatus Accumulibacter</taxon>
    </lineage>
</organism>
<comment type="caution">
    <text evidence="2">The sequence shown here is derived from an EMBL/GenBank/DDBJ whole genome shotgun (WGS) entry which is preliminary data.</text>
</comment>
<proteinExistence type="predicted"/>
<evidence type="ECO:0000313" key="2">
    <source>
        <dbReference type="EMBL" id="KFB66883.1"/>
    </source>
</evidence>
<keyword evidence="1" id="KW-0472">Membrane</keyword>
<sequence length="130" mass="14125">MPALLPLGEMARLMPEPPLVAVAGAMIAMRDLGLQRSPMAKGMLMPPLLGRHVPAGAVGGYLVGIRLLLQETLRDMRRAFDLMRGCERTHSTLSFKAISGTQDPEQLPPRLVLLALSPVRCFAEITQALK</sequence>
<accession>A0A084XWN9</accession>
<dbReference type="Proteomes" id="UP000019812">
    <property type="component" value="Unassembled WGS sequence"/>
</dbReference>
<name>A0A084XWN9_9PROT</name>
<evidence type="ECO:0000313" key="3">
    <source>
        <dbReference type="Proteomes" id="UP000019812"/>
    </source>
</evidence>
<gene>
    <name evidence="2" type="ORF">CAPSK01_003822</name>
</gene>
<dbReference type="STRING" id="1457154.CAPSK01_003822"/>
<feature type="transmembrane region" description="Helical" evidence="1">
    <location>
        <begin position="49"/>
        <end position="69"/>
    </location>
</feature>
<dbReference type="AlphaFoldDB" id="A0A084XWN9"/>
<dbReference type="EMBL" id="JDSS02000037">
    <property type="protein sequence ID" value="KFB66883.1"/>
    <property type="molecule type" value="Genomic_DNA"/>
</dbReference>
<evidence type="ECO:0000256" key="1">
    <source>
        <dbReference type="SAM" id="Phobius"/>
    </source>
</evidence>
<protein>
    <submittedName>
        <fullName evidence="2">Uncharacterized protein</fullName>
    </submittedName>
</protein>
<reference evidence="2 3" key="1">
    <citation type="submission" date="2014-07" db="EMBL/GenBank/DDBJ databases">
        <title>Expanding our view of genomic diversity in Candidatus Accumulibacter clades.</title>
        <authorList>
            <person name="Skennerton C.T."/>
            <person name="Barr J.J."/>
            <person name="Slater F.R."/>
            <person name="Bond P.L."/>
            <person name="Tyson G.W."/>
        </authorList>
    </citation>
    <scope>NUCLEOTIDE SEQUENCE [LARGE SCALE GENOMIC DNA]</scope>
    <source>
        <strain evidence="3">SK-01</strain>
    </source>
</reference>
<keyword evidence="1" id="KW-0812">Transmembrane</keyword>
<keyword evidence="1" id="KW-1133">Transmembrane helix</keyword>